<proteinExistence type="predicted"/>
<dbReference type="RefSeq" id="WP_326299263.1">
    <property type="nucleotide sequence ID" value="NZ_JAYLLH010000041.1"/>
</dbReference>
<dbReference type="Gene3D" id="1.20.1740.10">
    <property type="entry name" value="Amino acid/polyamine transporter I"/>
    <property type="match status" value="1"/>
</dbReference>
<keyword evidence="8" id="KW-1185">Reference proteome</keyword>
<evidence type="ECO:0000313" key="7">
    <source>
        <dbReference type="EMBL" id="MEC3863194.1"/>
    </source>
</evidence>
<organism evidence="7 8">
    <name type="scientific">Mesobacterium hydrothermale</name>
    <dbReference type="NCBI Taxonomy" id="3111907"/>
    <lineage>
        <taxon>Bacteria</taxon>
        <taxon>Pseudomonadati</taxon>
        <taxon>Pseudomonadota</taxon>
        <taxon>Alphaproteobacteria</taxon>
        <taxon>Rhodobacterales</taxon>
        <taxon>Roseobacteraceae</taxon>
        <taxon>Mesobacterium</taxon>
    </lineage>
</organism>
<dbReference type="Pfam" id="PF13520">
    <property type="entry name" value="AA_permease_2"/>
    <property type="match status" value="1"/>
</dbReference>
<dbReference type="PANTHER" id="PTHR43243">
    <property type="entry name" value="INNER MEMBRANE TRANSPORTER YGJI-RELATED"/>
    <property type="match status" value="1"/>
</dbReference>
<feature type="transmembrane region" description="Helical" evidence="6">
    <location>
        <begin position="12"/>
        <end position="34"/>
    </location>
</feature>
<comment type="subcellular location">
    <subcellularLocation>
        <location evidence="1">Membrane</location>
        <topology evidence="1">Multi-pass membrane protein</topology>
    </subcellularLocation>
</comment>
<comment type="caution">
    <text evidence="7">The sequence shown here is derived from an EMBL/GenBank/DDBJ whole genome shotgun (WGS) entry which is preliminary data.</text>
</comment>
<dbReference type="InterPro" id="IPR002293">
    <property type="entry name" value="AA/rel_permease1"/>
</dbReference>
<feature type="transmembrane region" description="Helical" evidence="6">
    <location>
        <begin position="40"/>
        <end position="61"/>
    </location>
</feature>
<keyword evidence="2" id="KW-0813">Transport</keyword>
<feature type="transmembrane region" description="Helical" evidence="6">
    <location>
        <begin position="122"/>
        <end position="141"/>
    </location>
</feature>
<keyword evidence="5 6" id="KW-0472">Membrane</keyword>
<evidence type="ECO:0000256" key="6">
    <source>
        <dbReference type="SAM" id="Phobius"/>
    </source>
</evidence>
<feature type="transmembrane region" description="Helical" evidence="6">
    <location>
        <begin position="268"/>
        <end position="293"/>
    </location>
</feature>
<feature type="transmembrane region" description="Helical" evidence="6">
    <location>
        <begin position="182"/>
        <end position="199"/>
    </location>
</feature>
<sequence>MTDELKRRIGLPLLAAYGVGVIVGAGIYVLIGAVAAQAGLWAPLAFVIAGVIAAPTALSYAEFSARIPQAAGEAAYVRAGLGSRALSLLVGLAIVIGGTVSAAAVLQGGAGYLRAILPVSQHAAIIGLGVILTLVAGVGVLESLSMAALFTVIELTGLGLVIWAGFSAPPVAVLADMPAPDWNLIAAGALLAFFAFIGFEDIVNMAEEVRDPTRTLPRAILIALIVTSVLYALVAWAAVRSVPVADLAGSDKPLALVWSAATGQEARFLSGIAVFAALNGVLAQIVMAARVLYGLGQDTPWLSLFHHAHPRFGTPVLATGLLGLVVIVAALLLPLVSLAEATSTVILLVFLLVNLALIGQKRIQPQAPFRVPMAVPVLGATLAFAALVATFGGVG</sequence>
<dbReference type="PANTHER" id="PTHR43243:SF4">
    <property type="entry name" value="CATIONIC AMINO ACID TRANSPORTER 4"/>
    <property type="match status" value="1"/>
</dbReference>
<evidence type="ECO:0000256" key="2">
    <source>
        <dbReference type="ARBA" id="ARBA00022448"/>
    </source>
</evidence>
<protein>
    <submittedName>
        <fullName evidence="7">APC family permease</fullName>
    </submittedName>
</protein>
<name>A0ABU6HL76_9RHOB</name>
<feature type="transmembrane region" description="Helical" evidence="6">
    <location>
        <begin position="371"/>
        <end position="394"/>
    </location>
</feature>
<evidence type="ECO:0000256" key="4">
    <source>
        <dbReference type="ARBA" id="ARBA00022989"/>
    </source>
</evidence>
<accession>A0ABU6HL76</accession>
<feature type="transmembrane region" description="Helical" evidence="6">
    <location>
        <begin position="219"/>
        <end position="239"/>
    </location>
</feature>
<feature type="transmembrane region" description="Helical" evidence="6">
    <location>
        <begin position="86"/>
        <end position="110"/>
    </location>
</feature>
<dbReference type="Proteomes" id="UP001348149">
    <property type="component" value="Unassembled WGS sequence"/>
</dbReference>
<feature type="transmembrane region" description="Helical" evidence="6">
    <location>
        <begin position="314"/>
        <end position="335"/>
    </location>
</feature>
<keyword evidence="3 6" id="KW-0812">Transmembrane</keyword>
<evidence type="ECO:0000256" key="3">
    <source>
        <dbReference type="ARBA" id="ARBA00022692"/>
    </source>
</evidence>
<feature type="transmembrane region" description="Helical" evidence="6">
    <location>
        <begin position="148"/>
        <end position="166"/>
    </location>
</feature>
<keyword evidence="4 6" id="KW-1133">Transmembrane helix</keyword>
<dbReference type="EMBL" id="JAYLLH010000041">
    <property type="protein sequence ID" value="MEC3863194.1"/>
    <property type="molecule type" value="Genomic_DNA"/>
</dbReference>
<evidence type="ECO:0000313" key="8">
    <source>
        <dbReference type="Proteomes" id="UP001348149"/>
    </source>
</evidence>
<reference evidence="7 8" key="1">
    <citation type="submission" date="2024-01" db="EMBL/GenBank/DDBJ databases">
        <title>Mesobacterium rodlantinim sp. nov., isolated from shallow sea hydrothermal systems off Kueishantao Island.</title>
        <authorList>
            <person name="Su Z."/>
            <person name="Tang K."/>
        </authorList>
    </citation>
    <scope>NUCLEOTIDE SEQUENCE [LARGE SCALE GENOMIC DNA]</scope>
    <source>
        <strain evidence="7 8">TK19101</strain>
    </source>
</reference>
<evidence type="ECO:0000256" key="5">
    <source>
        <dbReference type="ARBA" id="ARBA00023136"/>
    </source>
</evidence>
<dbReference type="PIRSF" id="PIRSF006060">
    <property type="entry name" value="AA_transporter"/>
    <property type="match status" value="1"/>
</dbReference>
<evidence type="ECO:0000256" key="1">
    <source>
        <dbReference type="ARBA" id="ARBA00004141"/>
    </source>
</evidence>
<feature type="transmembrane region" description="Helical" evidence="6">
    <location>
        <begin position="341"/>
        <end position="359"/>
    </location>
</feature>
<gene>
    <name evidence="7" type="ORF">VK792_18025</name>
</gene>